<gene>
    <name evidence="2" type="ORF">LPJ61_006363</name>
</gene>
<evidence type="ECO:0000313" key="2">
    <source>
        <dbReference type="EMBL" id="KAJ1719171.1"/>
    </source>
</evidence>
<keyword evidence="3" id="KW-1185">Reference proteome</keyword>
<accession>A0A9W8CP54</accession>
<feature type="signal peptide" evidence="1">
    <location>
        <begin position="1"/>
        <end position="19"/>
    </location>
</feature>
<protein>
    <submittedName>
        <fullName evidence="2">Uncharacterized protein</fullName>
    </submittedName>
</protein>
<evidence type="ECO:0000313" key="3">
    <source>
        <dbReference type="Proteomes" id="UP001143981"/>
    </source>
</evidence>
<feature type="chain" id="PRO_5040957946" evidence="1">
    <location>
        <begin position="20"/>
        <end position="116"/>
    </location>
</feature>
<reference evidence="2" key="1">
    <citation type="submission" date="2022-07" db="EMBL/GenBank/DDBJ databases">
        <title>Phylogenomic reconstructions and comparative analyses of Kickxellomycotina fungi.</title>
        <authorList>
            <person name="Reynolds N.K."/>
            <person name="Stajich J.E."/>
            <person name="Barry K."/>
            <person name="Grigoriev I.V."/>
            <person name="Crous P."/>
            <person name="Smith M.E."/>
        </authorList>
    </citation>
    <scope>NUCLEOTIDE SEQUENCE</scope>
    <source>
        <strain evidence="2">BCRC 34381</strain>
    </source>
</reference>
<evidence type="ECO:0000256" key="1">
    <source>
        <dbReference type="SAM" id="SignalP"/>
    </source>
</evidence>
<sequence>MKIASIAAAIALVASVAVAGLSDKVKGALTTFMARSHPSPHTEKDLIAELSEYSANAGLSDVSGSFGQKKYAQAAMGLDSHAHSISGDPMVQHGGPLAEPFMMLNDCVSELHTIYK</sequence>
<proteinExistence type="predicted"/>
<name>A0A9W8CP54_9FUNG</name>
<dbReference type="Proteomes" id="UP001143981">
    <property type="component" value="Unassembled WGS sequence"/>
</dbReference>
<comment type="caution">
    <text evidence="2">The sequence shown here is derived from an EMBL/GenBank/DDBJ whole genome shotgun (WGS) entry which is preliminary data.</text>
</comment>
<dbReference type="OrthoDB" id="5528366at2759"/>
<keyword evidence="1" id="KW-0732">Signal</keyword>
<organism evidence="2 3">
    <name type="scientific">Coemansia biformis</name>
    <dbReference type="NCBI Taxonomy" id="1286918"/>
    <lineage>
        <taxon>Eukaryota</taxon>
        <taxon>Fungi</taxon>
        <taxon>Fungi incertae sedis</taxon>
        <taxon>Zoopagomycota</taxon>
        <taxon>Kickxellomycotina</taxon>
        <taxon>Kickxellomycetes</taxon>
        <taxon>Kickxellales</taxon>
        <taxon>Kickxellaceae</taxon>
        <taxon>Coemansia</taxon>
    </lineage>
</organism>
<dbReference type="AlphaFoldDB" id="A0A9W8CP54"/>
<dbReference type="EMBL" id="JANBOI010002994">
    <property type="protein sequence ID" value="KAJ1719171.1"/>
    <property type="molecule type" value="Genomic_DNA"/>
</dbReference>